<dbReference type="PANTHER" id="PTHR34539">
    <property type="entry name" value="T6J4.11 PROTEIN"/>
    <property type="match status" value="1"/>
</dbReference>
<accession>A0A7I8KBB1</accession>
<name>A0A7I8KBB1_SPIIN</name>
<reference evidence="2" key="1">
    <citation type="submission" date="2020-02" db="EMBL/GenBank/DDBJ databases">
        <authorList>
            <person name="Scholz U."/>
            <person name="Mascher M."/>
            <person name="Fiebig A."/>
        </authorList>
    </citation>
    <scope>NUCLEOTIDE SEQUENCE</scope>
</reference>
<dbReference type="EMBL" id="LR746267">
    <property type="protein sequence ID" value="CAA7395060.1"/>
    <property type="molecule type" value="Genomic_DNA"/>
</dbReference>
<feature type="compositionally biased region" description="Basic and acidic residues" evidence="1">
    <location>
        <begin position="1"/>
        <end position="13"/>
    </location>
</feature>
<proteinExistence type="predicted"/>
<organism evidence="2 3">
    <name type="scientific">Spirodela intermedia</name>
    <name type="common">Intermediate duckweed</name>
    <dbReference type="NCBI Taxonomy" id="51605"/>
    <lineage>
        <taxon>Eukaryota</taxon>
        <taxon>Viridiplantae</taxon>
        <taxon>Streptophyta</taxon>
        <taxon>Embryophyta</taxon>
        <taxon>Tracheophyta</taxon>
        <taxon>Spermatophyta</taxon>
        <taxon>Magnoliopsida</taxon>
        <taxon>Liliopsida</taxon>
        <taxon>Araceae</taxon>
        <taxon>Lemnoideae</taxon>
        <taxon>Spirodela</taxon>
    </lineage>
</organism>
<dbReference type="Proteomes" id="UP000663760">
    <property type="component" value="Chromosome 4"/>
</dbReference>
<keyword evidence="3" id="KW-1185">Reference proteome</keyword>
<dbReference type="AlphaFoldDB" id="A0A7I8KBB1"/>
<evidence type="ECO:0000313" key="2">
    <source>
        <dbReference type="EMBL" id="CAA7395060.1"/>
    </source>
</evidence>
<sequence length="159" mass="17148">MEAEGNPKRPREDAEGEETGVDERHRPQKKPSYQRLLSLLLEEAVDGEGGEGELSSLISALQHELSPSLDAPSDAGEEDVEGIMRRLAEASDDELGIPPSASFRGAAAEEQPVYASEEYAGEGGVGDFCVSVDDAAADRYCDDRGFQQSDLLVWLHQIG</sequence>
<feature type="region of interest" description="Disordered" evidence="1">
    <location>
        <begin position="1"/>
        <end position="32"/>
    </location>
</feature>
<dbReference type="PANTHER" id="PTHR34539:SF3">
    <property type="entry name" value="NAC DOMAIN-CONTAINING PROTEIN"/>
    <property type="match status" value="1"/>
</dbReference>
<evidence type="ECO:0000256" key="1">
    <source>
        <dbReference type="SAM" id="MobiDB-lite"/>
    </source>
</evidence>
<feature type="region of interest" description="Disordered" evidence="1">
    <location>
        <begin position="89"/>
        <end position="109"/>
    </location>
</feature>
<evidence type="ECO:0000313" key="3">
    <source>
        <dbReference type="Proteomes" id="UP000663760"/>
    </source>
</evidence>
<dbReference type="OrthoDB" id="1932997at2759"/>
<gene>
    <name evidence="2" type="ORF">SI8410_04005721</name>
</gene>
<protein>
    <submittedName>
        <fullName evidence="2">Uncharacterized protein</fullName>
    </submittedName>
</protein>